<comment type="caution">
    <text evidence="2">The sequence shown here is derived from an EMBL/GenBank/DDBJ whole genome shotgun (WGS) entry which is preliminary data.</text>
</comment>
<proteinExistence type="predicted"/>
<keyword evidence="3" id="KW-1185">Reference proteome</keyword>
<organism evidence="2 3">
    <name type="scientific">Nitratireductor aestuarii</name>
    <dbReference type="NCBI Taxonomy" id="1735103"/>
    <lineage>
        <taxon>Bacteria</taxon>
        <taxon>Pseudomonadati</taxon>
        <taxon>Pseudomonadota</taxon>
        <taxon>Alphaproteobacteria</taxon>
        <taxon>Hyphomicrobiales</taxon>
        <taxon>Phyllobacteriaceae</taxon>
        <taxon>Nitratireductor</taxon>
    </lineage>
</organism>
<evidence type="ECO:0000313" key="3">
    <source>
        <dbReference type="Proteomes" id="UP000636264"/>
    </source>
</evidence>
<dbReference type="Gene3D" id="1.10.150.200">
    <property type="entry name" value="Maltooligosyl trehalose synthase, domain 3"/>
    <property type="match status" value="1"/>
</dbReference>
<dbReference type="GO" id="GO:0047470">
    <property type="term" value="F:(1,4)-alpha-D-glucan 1-alpha-D-glucosylmutase activity"/>
    <property type="evidence" value="ECO:0007669"/>
    <property type="project" value="TreeGrafter"/>
</dbReference>
<protein>
    <submittedName>
        <fullName evidence="2">Malto-oligosyltrehalose synthase</fullName>
    </submittedName>
</protein>
<dbReference type="Gene3D" id="3.20.20.80">
    <property type="entry name" value="Glycosidases"/>
    <property type="match status" value="1"/>
</dbReference>
<dbReference type="NCBIfam" id="TIGR02401">
    <property type="entry name" value="trehalose_TreY"/>
    <property type="match status" value="1"/>
</dbReference>
<dbReference type="PANTHER" id="PTHR10357">
    <property type="entry name" value="ALPHA-AMYLASE FAMILY MEMBER"/>
    <property type="match status" value="1"/>
</dbReference>
<dbReference type="SMART" id="SM00642">
    <property type="entry name" value="Aamy"/>
    <property type="match status" value="1"/>
</dbReference>
<dbReference type="InterPro" id="IPR006047">
    <property type="entry name" value="GH13_cat_dom"/>
</dbReference>
<dbReference type="Gene3D" id="1.10.10.470">
    <property type="entry name" value="Maltooligosyl trehalose synthase, domain 4"/>
    <property type="match status" value="1"/>
</dbReference>
<dbReference type="RefSeq" id="WP_188721653.1">
    <property type="nucleotide sequence ID" value="NZ_BMIF01000008.1"/>
</dbReference>
<gene>
    <name evidence="2" type="ORF">GCM10011385_27530</name>
</gene>
<dbReference type="Proteomes" id="UP000636264">
    <property type="component" value="Unassembled WGS sequence"/>
</dbReference>
<dbReference type="EMBL" id="BMIF01000008">
    <property type="protein sequence ID" value="GGA72165.1"/>
    <property type="molecule type" value="Genomic_DNA"/>
</dbReference>
<sequence length="809" mass="90438">MKLPTATYRLQFREGMDFDRAAALVPYLQKLGISHLYASPIYQATSGSTHGYDVVDHNVFDPALGGREGFERMHTALKQAGMGLILDIVPNHMAASLENPWWRDVLRWGEQSRYARHFDIDWSQKLTLPVLGSPLEEVIAAGELAIVPGAEDGSPALAYFDNHFPLHPESPPFDSDADNLREILSAQPWELTYWKEASKRLSYRRFFEVTGLVGVRVEDEPVFNDVHRLTLELVRDGKVDGLRIDHVDGLADPGGYLARLREAVGDDTYIIVEKILVGDELLPSEWPIEGTSGYEFIDMIADVLPSDAGLEKLSQLYETRTGSADTLSIRREAKRQILENNFAGEVDRLVGLLSRAVEPNPDIKEALLALLAAMPVYRTYGAGGAMPERDGRVLEAAAVEAMQYLPDGHDTLQELVSFFKGEAPIRDEEAARLARIRFEQLSGPAMAKGVEDTLFYRDHRFLALNEVGCDPAHPAGNVERFHRRMEERAARLDHSLSGTSTHDTKRGEDARARLYAISEAPELWAEGLERWKSMNRFPDVLEPELEWLVYQALAGVWPYPFNEAALPPLHDRLEAYLQKALREAKQRTSWTEVDEAYEEAVITFVDGALENAAFREDFSRTLQPFIMAAHNNSLTQTLLKMACPGIPDIYQGSEAEDLSLVDPDNRRPPDFAKLEEMLQGGGESLPARKQAMIARLANARTQHPALFNNGDYQPLEVTGPFAKHMIAFSRSRGDRHLIVIAPRLTLGLIEETGHIRPDVMQQTEITLPEALQGKPFTNRLAGSEDAQITSGSRLNLGRFATAPWVALVH</sequence>
<name>A0A916RXW4_9HYPH</name>
<feature type="domain" description="Glycosyl hydrolase family 13 catalytic" evidence="1">
    <location>
        <begin position="5"/>
        <end position="700"/>
    </location>
</feature>
<dbReference type="InterPro" id="IPR012767">
    <property type="entry name" value="Trehalose_TreY"/>
</dbReference>
<reference evidence="2" key="2">
    <citation type="submission" date="2020-09" db="EMBL/GenBank/DDBJ databases">
        <authorList>
            <person name="Sun Q."/>
            <person name="Zhou Y."/>
        </authorList>
    </citation>
    <scope>NUCLEOTIDE SEQUENCE</scope>
    <source>
        <strain evidence="2">CGMCC 1.15320</strain>
    </source>
</reference>
<dbReference type="SUPFAM" id="SSF51445">
    <property type="entry name" value="(Trans)glycosidases"/>
    <property type="match status" value="1"/>
</dbReference>
<dbReference type="Pfam" id="PF00128">
    <property type="entry name" value="Alpha-amylase"/>
    <property type="match status" value="1"/>
</dbReference>
<dbReference type="InterPro" id="IPR013797">
    <property type="entry name" value="Maltooligo_trehalose_synth_4"/>
</dbReference>
<evidence type="ECO:0000259" key="1">
    <source>
        <dbReference type="SMART" id="SM00642"/>
    </source>
</evidence>
<dbReference type="GO" id="GO:0030980">
    <property type="term" value="P:alpha-glucan catabolic process"/>
    <property type="evidence" value="ECO:0007669"/>
    <property type="project" value="TreeGrafter"/>
</dbReference>
<reference evidence="2" key="1">
    <citation type="journal article" date="2014" name="Int. J. Syst. Evol. Microbiol.">
        <title>Complete genome sequence of Corynebacterium casei LMG S-19264T (=DSM 44701T), isolated from a smear-ripened cheese.</title>
        <authorList>
            <consortium name="US DOE Joint Genome Institute (JGI-PGF)"/>
            <person name="Walter F."/>
            <person name="Albersmeier A."/>
            <person name="Kalinowski J."/>
            <person name="Ruckert C."/>
        </authorList>
    </citation>
    <scope>NUCLEOTIDE SEQUENCE</scope>
    <source>
        <strain evidence="2">CGMCC 1.15320</strain>
    </source>
</reference>
<dbReference type="Gene3D" id="3.30.1590.10">
    <property type="entry name" value="Maltooligosyl trehalose synthase, domain 2"/>
    <property type="match status" value="1"/>
</dbReference>
<dbReference type="CDD" id="cd11336">
    <property type="entry name" value="AmyAc_MTSase"/>
    <property type="match status" value="1"/>
</dbReference>
<dbReference type="AlphaFoldDB" id="A0A916RXW4"/>
<accession>A0A916RXW4</accession>
<dbReference type="InterPro" id="IPR017853">
    <property type="entry name" value="GH"/>
</dbReference>
<dbReference type="PANTHER" id="PTHR10357:SF216">
    <property type="entry name" value="MALTOOLIGOSYL TREHALOSE SYNTHASE-RELATED"/>
    <property type="match status" value="1"/>
</dbReference>
<evidence type="ECO:0000313" key="2">
    <source>
        <dbReference type="EMBL" id="GGA72165.1"/>
    </source>
</evidence>
<dbReference type="GO" id="GO:0005992">
    <property type="term" value="P:trehalose biosynthetic process"/>
    <property type="evidence" value="ECO:0007669"/>
    <property type="project" value="TreeGrafter"/>
</dbReference>